<dbReference type="Gene3D" id="1.10.10.60">
    <property type="entry name" value="Homeodomain-like"/>
    <property type="match status" value="1"/>
</dbReference>
<keyword evidence="7" id="KW-1185">Reference proteome</keyword>
<evidence type="ECO:0000313" key="6">
    <source>
        <dbReference type="EMBL" id="MDD1796055.1"/>
    </source>
</evidence>
<dbReference type="SUPFAM" id="SSF46689">
    <property type="entry name" value="Homeodomain-like"/>
    <property type="match status" value="1"/>
</dbReference>
<protein>
    <submittedName>
        <fullName evidence="6">TetR/AcrR family transcriptional regulator</fullName>
    </submittedName>
</protein>
<dbReference type="SUPFAM" id="SSF48498">
    <property type="entry name" value="Tetracyclin repressor-like, C-terminal domain"/>
    <property type="match status" value="1"/>
</dbReference>
<keyword evidence="1" id="KW-0805">Transcription regulation</keyword>
<evidence type="ECO:0000256" key="2">
    <source>
        <dbReference type="ARBA" id="ARBA00023125"/>
    </source>
</evidence>
<sequence>MKNQTTVKASRGRPKTLNRDHILDVAMSAYWRQGAKGVSINEICKLAQVSKPGLYREFDNEDGLMKAALKVYLETLLLPMLKELGHKPVFKDVLDDLAEFAVEERCELPAGCMMVKMNEVKHLLGESTQLALEQAHQQFLGFIEQRVEQARQVGEMPSTMSNQLAAVYIDAQLTAALAQRARGDAPEKVRDVLKLAFSVFK</sequence>
<dbReference type="Proteomes" id="UP001149400">
    <property type="component" value="Unassembled WGS sequence"/>
</dbReference>
<dbReference type="InterPro" id="IPR036271">
    <property type="entry name" value="Tet_transcr_reg_TetR-rel_C_sf"/>
</dbReference>
<feature type="domain" description="HTH tetR-type" evidence="5">
    <location>
        <begin position="16"/>
        <end position="76"/>
    </location>
</feature>
<evidence type="ECO:0000259" key="5">
    <source>
        <dbReference type="PROSITE" id="PS50977"/>
    </source>
</evidence>
<evidence type="ECO:0000256" key="4">
    <source>
        <dbReference type="PROSITE-ProRule" id="PRU00335"/>
    </source>
</evidence>
<dbReference type="InterPro" id="IPR001647">
    <property type="entry name" value="HTH_TetR"/>
</dbReference>
<proteinExistence type="predicted"/>
<dbReference type="Pfam" id="PF00440">
    <property type="entry name" value="TetR_N"/>
    <property type="match status" value="1"/>
</dbReference>
<feature type="DNA-binding region" description="H-T-H motif" evidence="4">
    <location>
        <begin position="39"/>
        <end position="58"/>
    </location>
</feature>
<dbReference type="EMBL" id="JAJUBC010000041">
    <property type="protein sequence ID" value="MDD1796055.1"/>
    <property type="molecule type" value="Genomic_DNA"/>
</dbReference>
<dbReference type="RefSeq" id="WP_274166817.1">
    <property type="nucleotide sequence ID" value="NZ_JAJUBC010000041.1"/>
</dbReference>
<comment type="caution">
    <text evidence="6">The sequence shown here is derived from an EMBL/GenBank/DDBJ whole genome shotgun (WGS) entry which is preliminary data.</text>
</comment>
<dbReference type="Gene3D" id="1.10.357.10">
    <property type="entry name" value="Tetracycline Repressor, domain 2"/>
    <property type="match status" value="1"/>
</dbReference>
<evidence type="ECO:0000256" key="3">
    <source>
        <dbReference type="ARBA" id="ARBA00023163"/>
    </source>
</evidence>
<organism evidence="6 7">
    <name type="scientific">Enterovibrio gelatinilyticus</name>
    <dbReference type="NCBI Taxonomy" id="2899819"/>
    <lineage>
        <taxon>Bacteria</taxon>
        <taxon>Pseudomonadati</taxon>
        <taxon>Pseudomonadota</taxon>
        <taxon>Gammaproteobacteria</taxon>
        <taxon>Vibrionales</taxon>
        <taxon>Vibrionaceae</taxon>
        <taxon>Enterovibrio</taxon>
    </lineage>
</organism>
<dbReference type="PANTHER" id="PTHR47506:SF1">
    <property type="entry name" value="HTH-TYPE TRANSCRIPTIONAL REGULATOR YJDC"/>
    <property type="match status" value="1"/>
</dbReference>
<keyword evidence="2 4" id="KW-0238">DNA-binding</keyword>
<reference evidence="6" key="1">
    <citation type="submission" date="2021-12" db="EMBL/GenBank/DDBJ databases">
        <title>Enterovibrio ZSDZ35 sp. nov. and Enterovibrio ZSDZ42 sp. nov., isolated from coastal seawater in Qingdao.</title>
        <authorList>
            <person name="Zhang P."/>
        </authorList>
    </citation>
    <scope>NUCLEOTIDE SEQUENCE</scope>
    <source>
        <strain evidence="6">ZSDZ42</strain>
    </source>
</reference>
<dbReference type="PANTHER" id="PTHR47506">
    <property type="entry name" value="TRANSCRIPTIONAL REGULATORY PROTEIN"/>
    <property type="match status" value="1"/>
</dbReference>
<evidence type="ECO:0000256" key="1">
    <source>
        <dbReference type="ARBA" id="ARBA00023015"/>
    </source>
</evidence>
<name>A0ABT5R707_9GAMM</name>
<dbReference type="InterPro" id="IPR009057">
    <property type="entry name" value="Homeodomain-like_sf"/>
</dbReference>
<gene>
    <name evidence="6" type="ORF">LRP50_23320</name>
</gene>
<dbReference type="PROSITE" id="PS50977">
    <property type="entry name" value="HTH_TETR_2"/>
    <property type="match status" value="1"/>
</dbReference>
<accession>A0ABT5R707</accession>
<evidence type="ECO:0000313" key="7">
    <source>
        <dbReference type="Proteomes" id="UP001149400"/>
    </source>
</evidence>
<keyword evidence="3" id="KW-0804">Transcription</keyword>